<evidence type="ECO:0000313" key="2">
    <source>
        <dbReference type="Proteomes" id="UP000236311"/>
    </source>
</evidence>
<protein>
    <recommendedName>
        <fullName evidence="3">DUF4860 domain-containing protein</fullName>
    </recommendedName>
</protein>
<evidence type="ECO:0000313" key="1">
    <source>
        <dbReference type="EMBL" id="SOY29818.1"/>
    </source>
</evidence>
<dbReference type="AlphaFoldDB" id="A0A2K4ZH73"/>
<organism evidence="1 2">
    <name type="scientific">Acetatifactor muris</name>
    <dbReference type="NCBI Taxonomy" id="879566"/>
    <lineage>
        <taxon>Bacteria</taxon>
        <taxon>Bacillati</taxon>
        <taxon>Bacillota</taxon>
        <taxon>Clostridia</taxon>
        <taxon>Lachnospirales</taxon>
        <taxon>Lachnospiraceae</taxon>
        <taxon>Acetatifactor</taxon>
    </lineage>
</organism>
<gene>
    <name evidence="1" type="ORF">AMURIS_02539</name>
</gene>
<keyword evidence="2" id="KW-1185">Reference proteome</keyword>
<accession>A0A2K4ZH73</accession>
<proteinExistence type="predicted"/>
<dbReference type="RefSeq" id="WP_103239904.1">
    <property type="nucleotide sequence ID" value="NZ_JANJZD010000011.1"/>
</dbReference>
<name>A0A2K4ZH73_9FIRM</name>
<evidence type="ECO:0008006" key="3">
    <source>
        <dbReference type="Google" id="ProtNLM"/>
    </source>
</evidence>
<dbReference type="OrthoDB" id="1855480at2"/>
<sequence>MKLEKISMLLGVIVMILLAFLIVWQADILGVSAARLEQDARENQKIDNSWEVAQGMNEDICAMLFYTQERDKCTYSIYVSREGLSFGYFFGKGGTDAYMTENVEAVVLEDKGIALLSLNHDEVCKIVVGEDSDETVIPVNPGKPFALVLPLDCGEITLYDTRENVVTLYDTYTGI</sequence>
<reference evidence="1 2" key="1">
    <citation type="submission" date="2018-01" db="EMBL/GenBank/DDBJ databases">
        <authorList>
            <person name="Gaut B.S."/>
            <person name="Morton B.R."/>
            <person name="Clegg M.T."/>
            <person name="Duvall M.R."/>
        </authorList>
    </citation>
    <scope>NUCLEOTIDE SEQUENCE [LARGE SCALE GENOMIC DNA]</scope>
    <source>
        <strain evidence="1">GP69</strain>
    </source>
</reference>
<dbReference type="EMBL" id="OFSM01000012">
    <property type="protein sequence ID" value="SOY29818.1"/>
    <property type="molecule type" value="Genomic_DNA"/>
</dbReference>
<dbReference type="Proteomes" id="UP000236311">
    <property type="component" value="Unassembled WGS sequence"/>
</dbReference>